<dbReference type="OrthoDB" id="524326at2759"/>
<dbReference type="STRING" id="6182.A0A4Z2DS36"/>
<dbReference type="InterPro" id="IPR000261">
    <property type="entry name" value="EH_dom"/>
</dbReference>
<dbReference type="Proteomes" id="UP000311919">
    <property type="component" value="Unassembled WGS sequence"/>
</dbReference>
<evidence type="ECO:0000313" key="4">
    <source>
        <dbReference type="Proteomes" id="UP000311919"/>
    </source>
</evidence>
<dbReference type="Pfam" id="PF25999">
    <property type="entry name" value="SYNRG_C"/>
    <property type="match status" value="1"/>
</dbReference>
<proteinExistence type="predicted"/>
<feature type="region of interest" description="Disordered" evidence="1">
    <location>
        <begin position="336"/>
        <end position="369"/>
    </location>
</feature>
<feature type="domain" description="EH" evidence="2">
    <location>
        <begin position="139"/>
        <end position="225"/>
    </location>
</feature>
<dbReference type="InterPro" id="IPR011992">
    <property type="entry name" value="EF-hand-dom_pair"/>
</dbReference>
<protein>
    <submittedName>
        <fullName evidence="3">Synergin gamma</fullName>
    </submittedName>
</protein>
<comment type="caution">
    <text evidence="3">The sequence shown here is derived from an EMBL/GenBank/DDBJ whole genome shotgun (WGS) entry which is preliminary data.</text>
</comment>
<dbReference type="AlphaFoldDB" id="A0A4Z2DS36"/>
<dbReference type="GO" id="GO:0030130">
    <property type="term" value="C:clathrin coat of trans-Golgi network vesicle"/>
    <property type="evidence" value="ECO:0007669"/>
    <property type="project" value="TreeGrafter"/>
</dbReference>
<dbReference type="PANTHER" id="PTHR15463">
    <property type="entry name" value="AP1 GAMMA SUBUNIT BINDING PROTEIN 1"/>
    <property type="match status" value="1"/>
</dbReference>
<name>A0A4Z2DS36_SCHJA</name>
<accession>A0A4Z2DS36</accession>
<evidence type="ECO:0000259" key="2">
    <source>
        <dbReference type="PROSITE" id="PS50031"/>
    </source>
</evidence>
<dbReference type="SUPFAM" id="SSF47473">
    <property type="entry name" value="EF-hand"/>
    <property type="match status" value="1"/>
</dbReference>
<dbReference type="PROSITE" id="PS50031">
    <property type="entry name" value="EH"/>
    <property type="match status" value="1"/>
</dbReference>
<dbReference type="Gene3D" id="1.10.238.10">
    <property type="entry name" value="EF-hand"/>
    <property type="match status" value="1"/>
</dbReference>
<dbReference type="PANTHER" id="PTHR15463:SF2">
    <property type="entry name" value="SYNERGIN GAMMA"/>
    <property type="match status" value="1"/>
</dbReference>
<reference evidence="3 4" key="1">
    <citation type="submission" date="2019-03" db="EMBL/GenBank/DDBJ databases">
        <title>An improved genome assembly of the fluke Schistosoma japonicum.</title>
        <authorList>
            <person name="Hu W."/>
            <person name="Luo F."/>
            <person name="Yin M."/>
            <person name="Mo X."/>
            <person name="Sun C."/>
            <person name="Wu Q."/>
            <person name="Zhu B."/>
            <person name="Xiang M."/>
            <person name="Wang J."/>
            <person name="Wang Y."/>
            <person name="Zhang T."/>
            <person name="Xu B."/>
            <person name="Zheng H."/>
            <person name="Feng Z."/>
        </authorList>
    </citation>
    <scope>NUCLEOTIDE SEQUENCE [LARGE SCALE GENOMIC DNA]</scope>
    <source>
        <strain evidence="3">HuSjv2</strain>
        <tissue evidence="3">Worms</tissue>
    </source>
</reference>
<dbReference type="InterPro" id="IPR059024">
    <property type="entry name" value="SYNRG_C"/>
</dbReference>
<gene>
    <name evidence="3" type="ORF">EWB00_009533</name>
</gene>
<dbReference type="EMBL" id="SKCS01000057">
    <property type="protein sequence ID" value="TNN18990.1"/>
    <property type="molecule type" value="Genomic_DNA"/>
</dbReference>
<sequence>MISKSKVSTSNSCAPSLEEQRRRFESTQLKLQMLSRKSEEIHIDDYIKKLALDHSFVSIKDGNKLSVSKAKMISSEASTACVSTHSLPTCSGHTSDVFSFEPVYAKLSHLLDFPEVGYLNTANSFFPSNCLLKPSWLMNLSSLPPIYGDAIRAATTTHGLDSSVIYEIFRSSNLSTETLYHIWSLTSCTQPGWFTPTELVTALALIGLAQRKQWEFPSRSPSEAITIESLYEQLYAPVPLLHIPGSDRQTNSINSISGLGSSSQEIIGTSLQDPLHSSTSKFLFQPPTVAFSTFPNKLDTDTISSHQLSQLSSGSNGLNNSVSKILDPPMHFISSTTSPLNDPEWSDFTSFDSSVERQKQNSNDTPKSLTEVEFSAQKSSFISTSDTLFDDEFGDFQTSLNTVSSKPIKIVDEFSHSNVSSTADNTALKSPLQKYTFNIHNPIDSQNKMNSSESLEEQWLRCLTGSLKVFNDSLLVLSSLKNVKNQLEFAESTEGSNFLLDATEIYLITRRINISSRKYNVLTPSMQEIFSDIENSFHKLSSYAVVTDLKNKVDQALMSTSPSESECIIQDFMNPALFSYCGVCLSSINLISDPCINSHSNESSDSSQHQTNHHLVHINLAGRHYHISCANFWMNRVDPCLPAFKIPS</sequence>
<evidence type="ECO:0000313" key="3">
    <source>
        <dbReference type="EMBL" id="TNN18990.1"/>
    </source>
</evidence>
<keyword evidence="4" id="KW-1185">Reference proteome</keyword>
<dbReference type="InterPro" id="IPR039656">
    <property type="entry name" value="SYNRG"/>
</dbReference>
<evidence type="ECO:0000256" key="1">
    <source>
        <dbReference type="SAM" id="MobiDB-lite"/>
    </source>
</evidence>
<organism evidence="3 4">
    <name type="scientific">Schistosoma japonicum</name>
    <name type="common">Blood fluke</name>
    <dbReference type="NCBI Taxonomy" id="6182"/>
    <lineage>
        <taxon>Eukaryota</taxon>
        <taxon>Metazoa</taxon>
        <taxon>Spiralia</taxon>
        <taxon>Lophotrochozoa</taxon>
        <taxon>Platyhelminthes</taxon>
        <taxon>Trematoda</taxon>
        <taxon>Digenea</taxon>
        <taxon>Strigeidida</taxon>
        <taxon>Schistosomatoidea</taxon>
        <taxon>Schistosomatidae</taxon>
        <taxon>Schistosoma</taxon>
    </lineage>
</organism>